<sequence>MSEAGSNGGTGDSGTLRIRDRIPVEVRPLGPEWIAEAESGRLGPELSDRPEGDNRRYASVDELLGSYAKGQGLDGPLAEALRLLDAKMSYLITLLEERVPETNQDLPPARSVELGLDGMRVDLPESVPLPERGGWVWIRAYFPGRPRIGFQTPARVRTVDHPGDGDAEAALRADLAFANITENEERALSGYIFRRHREEVRRRRERGSG</sequence>
<dbReference type="EMBL" id="JBGUAW010000007">
    <property type="protein sequence ID" value="MFA9461519.1"/>
    <property type="molecule type" value="Genomic_DNA"/>
</dbReference>
<reference evidence="2 3" key="1">
    <citation type="submission" date="2024-08" db="EMBL/GenBank/DDBJ databases">
        <title>Whole-genome sequencing of halo(alkali)philic microorganisms from hypersaline lakes.</title>
        <authorList>
            <person name="Sorokin D.Y."/>
            <person name="Merkel A.Y."/>
            <person name="Messina E."/>
            <person name="Yakimov M."/>
        </authorList>
    </citation>
    <scope>NUCLEOTIDE SEQUENCE [LARGE SCALE GENOMIC DNA]</scope>
    <source>
        <strain evidence="2 3">Cl-TMA</strain>
    </source>
</reference>
<accession>A0ABV4TW01</accession>
<evidence type="ECO:0000313" key="3">
    <source>
        <dbReference type="Proteomes" id="UP001575181"/>
    </source>
</evidence>
<organism evidence="2 3">
    <name type="scientific">Thiohalorhabdus methylotrophus</name>
    <dbReference type="NCBI Taxonomy" id="3242694"/>
    <lineage>
        <taxon>Bacteria</taxon>
        <taxon>Pseudomonadati</taxon>
        <taxon>Pseudomonadota</taxon>
        <taxon>Gammaproteobacteria</taxon>
        <taxon>Thiohalorhabdales</taxon>
        <taxon>Thiohalorhabdaceae</taxon>
        <taxon>Thiohalorhabdus</taxon>
    </lineage>
</organism>
<evidence type="ECO:0008006" key="4">
    <source>
        <dbReference type="Google" id="ProtNLM"/>
    </source>
</evidence>
<proteinExistence type="predicted"/>
<dbReference type="RefSeq" id="WP_373656305.1">
    <property type="nucleotide sequence ID" value="NZ_JBGUAW010000007.1"/>
</dbReference>
<evidence type="ECO:0000256" key="1">
    <source>
        <dbReference type="SAM" id="MobiDB-lite"/>
    </source>
</evidence>
<name>A0ABV4TW01_9GAMM</name>
<gene>
    <name evidence="2" type="ORF">ACERLL_11845</name>
</gene>
<comment type="caution">
    <text evidence="2">The sequence shown here is derived from an EMBL/GenBank/DDBJ whole genome shotgun (WGS) entry which is preliminary data.</text>
</comment>
<feature type="compositionally biased region" description="Gly residues" evidence="1">
    <location>
        <begin position="1"/>
        <end position="12"/>
    </location>
</feature>
<dbReference type="Proteomes" id="UP001575181">
    <property type="component" value="Unassembled WGS sequence"/>
</dbReference>
<feature type="region of interest" description="Disordered" evidence="1">
    <location>
        <begin position="1"/>
        <end position="20"/>
    </location>
</feature>
<evidence type="ECO:0000313" key="2">
    <source>
        <dbReference type="EMBL" id="MFA9461519.1"/>
    </source>
</evidence>
<protein>
    <recommendedName>
        <fullName evidence="4">PilZ domain-containing protein</fullName>
    </recommendedName>
</protein>
<keyword evidence="3" id="KW-1185">Reference proteome</keyword>